<dbReference type="SUPFAM" id="SSF46689">
    <property type="entry name" value="Homeodomain-like"/>
    <property type="match status" value="1"/>
</dbReference>
<dbReference type="Pfam" id="PF00440">
    <property type="entry name" value="TetR_N"/>
    <property type="match status" value="1"/>
</dbReference>
<gene>
    <name evidence="6" type="ORF">SAMN05444583_11263</name>
</gene>
<sequence length="212" mass="23029">MSTPIQNRQGNATRMRLVKAAEKLFAAQGVDAVSVRSVNSAAGLGPASVHYHFGTKDDLLAAVLLDLGGAVRDQIRVNVDRLAASPVPPTADTLVRAVTGPYLELLLRQRVRGMRWVKIIAQISQEGHPALEAAGQHLSESLLDQVRRVYPESDQDRLALRWAISVMGFLQALSRADEWSHGAGRLSPEDLTAFYEDLVLFVVGGVDRLLGS</sequence>
<dbReference type="PRINTS" id="PR00455">
    <property type="entry name" value="HTHTETR"/>
</dbReference>
<dbReference type="Pfam" id="PF17939">
    <property type="entry name" value="TetR_C_30"/>
    <property type="match status" value="1"/>
</dbReference>
<dbReference type="InterPro" id="IPR009057">
    <property type="entry name" value="Homeodomain-like_sf"/>
</dbReference>
<evidence type="ECO:0000259" key="5">
    <source>
        <dbReference type="PROSITE" id="PS50977"/>
    </source>
</evidence>
<dbReference type="InterPro" id="IPR001647">
    <property type="entry name" value="HTH_TetR"/>
</dbReference>
<evidence type="ECO:0000256" key="2">
    <source>
        <dbReference type="ARBA" id="ARBA00023125"/>
    </source>
</evidence>
<dbReference type="Proteomes" id="UP000198677">
    <property type="component" value="Unassembled WGS sequence"/>
</dbReference>
<dbReference type="PROSITE" id="PS01081">
    <property type="entry name" value="HTH_TETR_1"/>
    <property type="match status" value="1"/>
</dbReference>
<feature type="DNA-binding region" description="H-T-H motif" evidence="4">
    <location>
        <begin position="34"/>
        <end position="53"/>
    </location>
</feature>
<dbReference type="EMBL" id="FOAW01000012">
    <property type="protein sequence ID" value="SEL64811.1"/>
    <property type="molecule type" value="Genomic_DNA"/>
</dbReference>
<dbReference type="RefSeq" id="WP_072751072.1">
    <property type="nucleotide sequence ID" value="NZ_FOAW01000012.1"/>
</dbReference>
<name>A0A1H7RWV9_9NOCA</name>
<evidence type="ECO:0000256" key="4">
    <source>
        <dbReference type="PROSITE-ProRule" id="PRU00335"/>
    </source>
</evidence>
<dbReference type="GO" id="GO:0003700">
    <property type="term" value="F:DNA-binding transcription factor activity"/>
    <property type="evidence" value="ECO:0007669"/>
    <property type="project" value="TreeGrafter"/>
</dbReference>
<dbReference type="AlphaFoldDB" id="A0A1H7RWV9"/>
<organism evidence="6 7">
    <name type="scientific">Rhodococcus maanshanensis</name>
    <dbReference type="NCBI Taxonomy" id="183556"/>
    <lineage>
        <taxon>Bacteria</taxon>
        <taxon>Bacillati</taxon>
        <taxon>Actinomycetota</taxon>
        <taxon>Actinomycetes</taxon>
        <taxon>Mycobacteriales</taxon>
        <taxon>Nocardiaceae</taxon>
        <taxon>Rhodococcus</taxon>
    </lineage>
</organism>
<feature type="domain" description="HTH tetR-type" evidence="5">
    <location>
        <begin position="11"/>
        <end position="71"/>
    </location>
</feature>
<protein>
    <submittedName>
        <fullName evidence="6">DNA-binding transcriptional regulator, AcrR family</fullName>
    </submittedName>
</protein>
<proteinExistence type="predicted"/>
<dbReference type="PROSITE" id="PS50977">
    <property type="entry name" value="HTH_TETR_2"/>
    <property type="match status" value="1"/>
</dbReference>
<dbReference type="InterPro" id="IPR041586">
    <property type="entry name" value="PsrA_TetR_C"/>
</dbReference>
<dbReference type="OrthoDB" id="2356263at2"/>
<accession>A0A1H7RWV9</accession>
<evidence type="ECO:0000256" key="3">
    <source>
        <dbReference type="ARBA" id="ARBA00023163"/>
    </source>
</evidence>
<keyword evidence="1" id="KW-0805">Transcription regulation</keyword>
<evidence type="ECO:0000313" key="6">
    <source>
        <dbReference type="EMBL" id="SEL64811.1"/>
    </source>
</evidence>
<dbReference type="InterPro" id="IPR023772">
    <property type="entry name" value="DNA-bd_HTH_TetR-type_CS"/>
</dbReference>
<dbReference type="Gene3D" id="1.10.357.10">
    <property type="entry name" value="Tetracycline Repressor, domain 2"/>
    <property type="match status" value="1"/>
</dbReference>
<dbReference type="PANTHER" id="PTHR30055:SF234">
    <property type="entry name" value="HTH-TYPE TRANSCRIPTIONAL REGULATOR BETI"/>
    <property type="match status" value="1"/>
</dbReference>
<dbReference type="InterPro" id="IPR050109">
    <property type="entry name" value="HTH-type_TetR-like_transc_reg"/>
</dbReference>
<dbReference type="GO" id="GO:0000976">
    <property type="term" value="F:transcription cis-regulatory region binding"/>
    <property type="evidence" value="ECO:0007669"/>
    <property type="project" value="TreeGrafter"/>
</dbReference>
<reference evidence="7" key="1">
    <citation type="submission" date="2016-10" db="EMBL/GenBank/DDBJ databases">
        <authorList>
            <person name="Varghese N."/>
            <person name="Submissions S."/>
        </authorList>
    </citation>
    <scope>NUCLEOTIDE SEQUENCE [LARGE SCALE GENOMIC DNA]</scope>
    <source>
        <strain evidence="7">DSM 44675</strain>
    </source>
</reference>
<keyword evidence="7" id="KW-1185">Reference proteome</keyword>
<evidence type="ECO:0000256" key="1">
    <source>
        <dbReference type="ARBA" id="ARBA00023015"/>
    </source>
</evidence>
<keyword evidence="3" id="KW-0804">Transcription</keyword>
<keyword evidence="2 4" id="KW-0238">DNA-binding</keyword>
<evidence type="ECO:0000313" key="7">
    <source>
        <dbReference type="Proteomes" id="UP000198677"/>
    </source>
</evidence>
<dbReference type="PANTHER" id="PTHR30055">
    <property type="entry name" value="HTH-TYPE TRANSCRIPTIONAL REGULATOR RUTR"/>
    <property type="match status" value="1"/>
</dbReference>